<dbReference type="InterPro" id="IPR014776">
    <property type="entry name" value="4pyrrole_Mease_sub2"/>
</dbReference>
<comment type="caution">
    <text evidence="9">The sequence shown here is derived from an EMBL/GenBank/DDBJ whole genome shotgun (WGS) entry which is preliminary data.</text>
</comment>
<keyword evidence="4 9" id="KW-0489">Methyltransferase</keyword>
<gene>
    <name evidence="9" type="ORF">CY0110_03274</name>
</gene>
<dbReference type="EMBL" id="AAXW01000003">
    <property type="protein sequence ID" value="EAZ93057.1"/>
    <property type="molecule type" value="Genomic_DNA"/>
</dbReference>
<dbReference type="PANTHER" id="PTHR43467">
    <property type="entry name" value="COBALT-PRECORRIN-2 C(20)-METHYLTRANSFERASE"/>
    <property type="match status" value="1"/>
</dbReference>
<keyword evidence="10" id="KW-1185">Reference proteome</keyword>
<keyword evidence="5 9" id="KW-0808">Transferase</keyword>
<protein>
    <submittedName>
        <fullName evidence="9">Precorrin-2 methyltransferase</fullName>
        <ecNumber evidence="9">2.1.1.130</ecNumber>
    </submittedName>
</protein>
<dbReference type="RefSeq" id="WP_008273727.1">
    <property type="nucleotide sequence ID" value="NZ_AAXW01000003.1"/>
</dbReference>
<evidence type="ECO:0000256" key="1">
    <source>
        <dbReference type="ARBA" id="ARBA00004953"/>
    </source>
</evidence>
<name>A3IK68_9CHRO</name>
<organism evidence="9 10">
    <name type="scientific">Crocosphaera chwakensis CCY0110</name>
    <dbReference type="NCBI Taxonomy" id="391612"/>
    <lineage>
        <taxon>Bacteria</taxon>
        <taxon>Bacillati</taxon>
        <taxon>Cyanobacteriota</taxon>
        <taxon>Cyanophyceae</taxon>
        <taxon>Oscillatoriophycideae</taxon>
        <taxon>Chroococcales</taxon>
        <taxon>Aphanothecaceae</taxon>
        <taxon>Crocosphaera</taxon>
        <taxon>Crocosphaera chwakensis</taxon>
    </lineage>
</organism>
<accession>A3IK68</accession>
<evidence type="ECO:0000256" key="3">
    <source>
        <dbReference type="ARBA" id="ARBA00022573"/>
    </source>
</evidence>
<sequence length="241" mass="27109">MIKKGIGTLYGVSVGTGDPELITVKAQRILQETSVIAFPMGVSCKQGLAEKIIANWITPQQKKLPLNFPYLQDKQQLKQAWKEAAERVWEYLHQGINVAFACEGDVSLYSTFSYLAQTIRENHPQVTIQLIPGVCSPMATASVLGIPLTLGSQTLAIIPALYNVAELDQVLGWADVIVLLKVSSVYPQVWKKLEKLNLLDHVLIVERATQPEEKIYRNLTYHPNLNLSYFSLMIIYVRERQ</sequence>
<evidence type="ECO:0000256" key="6">
    <source>
        <dbReference type="ARBA" id="ARBA00022691"/>
    </source>
</evidence>
<dbReference type="InterPro" id="IPR000878">
    <property type="entry name" value="4pyrrol_Mease"/>
</dbReference>
<dbReference type="SUPFAM" id="SSF53790">
    <property type="entry name" value="Tetrapyrrole methylase"/>
    <property type="match status" value="1"/>
</dbReference>
<dbReference type="InterPro" id="IPR012382">
    <property type="entry name" value="CobI/CbiL"/>
</dbReference>
<dbReference type="OrthoDB" id="9804789at2"/>
<dbReference type="EC" id="2.1.1.130" evidence="9"/>
<evidence type="ECO:0000313" key="10">
    <source>
        <dbReference type="Proteomes" id="UP000003781"/>
    </source>
</evidence>
<dbReference type="CDD" id="cd11645">
    <property type="entry name" value="Precorrin_2_C20_MT"/>
    <property type="match status" value="1"/>
</dbReference>
<dbReference type="InterPro" id="IPR035996">
    <property type="entry name" value="4pyrrol_Methylase_sf"/>
</dbReference>
<keyword evidence="3" id="KW-0169">Cobalamin biosynthesis</keyword>
<dbReference type="AlphaFoldDB" id="A3IK68"/>
<evidence type="ECO:0000256" key="7">
    <source>
        <dbReference type="PIRNR" id="PIRNR036427"/>
    </source>
</evidence>
<evidence type="ECO:0000259" key="8">
    <source>
        <dbReference type="Pfam" id="PF00590"/>
    </source>
</evidence>
<dbReference type="GO" id="GO:0032259">
    <property type="term" value="P:methylation"/>
    <property type="evidence" value="ECO:0007669"/>
    <property type="project" value="UniProtKB-KW"/>
</dbReference>
<dbReference type="GO" id="GO:0009236">
    <property type="term" value="P:cobalamin biosynthetic process"/>
    <property type="evidence" value="ECO:0007669"/>
    <property type="project" value="UniProtKB-UniRule"/>
</dbReference>
<evidence type="ECO:0000256" key="2">
    <source>
        <dbReference type="ARBA" id="ARBA00005879"/>
    </source>
</evidence>
<evidence type="ECO:0000256" key="4">
    <source>
        <dbReference type="ARBA" id="ARBA00022603"/>
    </source>
</evidence>
<proteinExistence type="inferred from homology"/>
<evidence type="ECO:0000313" key="9">
    <source>
        <dbReference type="EMBL" id="EAZ93057.1"/>
    </source>
</evidence>
<keyword evidence="6" id="KW-0949">S-adenosyl-L-methionine</keyword>
<dbReference type="InterPro" id="IPR014777">
    <property type="entry name" value="4pyrrole_Mease_sub1"/>
</dbReference>
<feature type="domain" description="Tetrapyrrole methylase" evidence="8">
    <location>
        <begin position="8"/>
        <end position="218"/>
    </location>
</feature>
<dbReference type="Gene3D" id="3.40.1010.10">
    <property type="entry name" value="Cobalt-precorrin-4 Transmethylase, Domain 1"/>
    <property type="match status" value="1"/>
</dbReference>
<dbReference type="NCBIfam" id="TIGR01467">
    <property type="entry name" value="cobI_cbiL"/>
    <property type="match status" value="1"/>
</dbReference>
<comment type="pathway">
    <text evidence="1">Cofactor biosynthesis; adenosylcobalamin biosynthesis.</text>
</comment>
<dbReference type="PIRSF" id="PIRSF036427">
    <property type="entry name" value="Precrrn-2_mtase"/>
    <property type="match status" value="1"/>
</dbReference>
<dbReference type="UniPathway" id="UPA00148"/>
<dbReference type="Gene3D" id="3.30.950.10">
    <property type="entry name" value="Methyltransferase, Cobalt-precorrin-4 Transmethylase, Domain 2"/>
    <property type="match status" value="1"/>
</dbReference>
<dbReference type="GO" id="GO:0030788">
    <property type="term" value="F:precorrin-2 C20-methyltransferase activity"/>
    <property type="evidence" value="ECO:0007669"/>
    <property type="project" value="UniProtKB-EC"/>
</dbReference>
<reference evidence="9 10" key="1">
    <citation type="submission" date="2007-03" db="EMBL/GenBank/DDBJ databases">
        <authorList>
            <person name="Stal L."/>
            <person name="Ferriera S."/>
            <person name="Johnson J."/>
            <person name="Kravitz S."/>
            <person name="Beeson K."/>
            <person name="Sutton G."/>
            <person name="Rogers Y.-H."/>
            <person name="Friedman R."/>
            <person name="Frazier M."/>
            <person name="Venter J.C."/>
        </authorList>
    </citation>
    <scope>NUCLEOTIDE SEQUENCE [LARGE SCALE GENOMIC DNA]</scope>
    <source>
        <strain evidence="9 10">CCY0110</strain>
    </source>
</reference>
<dbReference type="Proteomes" id="UP000003781">
    <property type="component" value="Unassembled WGS sequence"/>
</dbReference>
<dbReference type="NCBIfam" id="NF004614">
    <property type="entry name" value="PRK05948.1"/>
    <property type="match status" value="1"/>
</dbReference>
<dbReference type="InterPro" id="IPR006364">
    <property type="entry name" value="CobI/CbiL/CobIJ_dom"/>
</dbReference>
<evidence type="ECO:0000256" key="5">
    <source>
        <dbReference type="ARBA" id="ARBA00022679"/>
    </source>
</evidence>
<dbReference type="PANTHER" id="PTHR43467:SF2">
    <property type="entry name" value="COBALT-PRECORRIN-2 C(20)-METHYLTRANSFERASE"/>
    <property type="match status" value="1"/>
</dbReference>
<comment type="similarity">
    <text evidence="2 7">Belongs to the precorrin methyltransferase family.</text>
</comment>
<dbReference type="eggNOG" id="COG2243">
    <property type="taxonomic scope" value="Bacteria"/>
</dbReference>
<dbReference type="Pfam" id="PF00590">
    <property type="entry name" value="TP_methylase"/>
    <property type="match status" value="1"/>
</dbReference>